<dbReference type="InterPro" id="IPR018299">
    <property type="entry name" value="Alkaline_phosphatase_AS"/>
</dbReference>
<name>A0A1G9KJL8_9FIRM</name>
<dbReference type="Proteomes" id="UP000199068">
    <property type="component" value="Unassembled WGS sequence"/>
</dbReference>
<evidence type="ECO:0000256" key="6">
    <source>
        <dbReference type="ARBA" id="ARBA00022842"/>
    </source>
</evidence>
<dbReference type="PROSITE" id="PS00123">
    <property type="entry name" value="ALKALINE_PHOSPHATASE"/>
    <property type="match status" value="1"/>
</dbReference>
<feature type="chain" id="PRO_5038872437" evidence="10">
    <location>
        <begin position="25"/>
        <end position="508"/>
    </location>
</feature>
<dbReference type="InterPro" id="IPR017850">
    <property type="entry name" value="Alkaline_phosphatase_core_sf"/>
</dbReference>
<feature type="binding site" evidence="8">
    <location>
        <position position="471"/>
    </location>
    <ligand>
        <name>Zn(2+)</name>
        <dbReference type="ChEBI" id="CHEBI:29105"/>
        <label>2</label>
    </ligand>
</feature>
<feature type="binding site" evidence="8">
    <location>
        <position position="291"/>
    </location>
    <ligand>
        <name>Zn(2+)</name>
        <dbReference type="ChEBI" id="CHEBI:29105"/>
        <label>2</label>
    </ligand>
</feature>
<dbReference type="PANTHER" id="PTHR11596:SF5">
    <property type="entry name" value="ALKALINE PHOSPHATASE"/>
    <property type="match status" value="1"/>
</dbReference>
<dbReference type="PANTHER" id="PTHR11596">
    <property type="entry name" value="ALKALINE PHOSPHATASE"/>
    <property type="match status" value="1"/>
</dbReference>
<evidence type="ECO:0000256" key="3">
    <source>
        <dbReference type="ARBA" id="ARBA00022723"/>
    </source>
</evidence>
<feature type="binding site" evidence="8">
    <location>
        <position position="161"/>
    </location>
    <ligand>
        <name>Mg(2+)</name>
        <dbReference type="ChEBI" id="CHEBI:18420"/>
    </ligand>
</feature>
<dbReference type="Pfam" id="PF00245">
    <property type="entry name" value="Alk_phosphatase"/>
    <property type="match status" value="1"/>
</dbReference>
<reference evidence="11 12" key="1">
    <citation type="submission" date="2016-10" db="EMBL/GenBank/DDBJ databases">
        <authorList>
            <person name="de Groot N.N."/>
        </authorList>
    </citation>
    <scope>NUCLEOTIDE SEQUENCE [LARGE SCALE GENOMIC DNA]</scope>
    <source>
        <strain evidence="11 12">DSM 797</strain>
    </source>
</reference>
<feature type="binding site" evidence="8">
    <location>
        <position position="286"/>
    </location>
    <ligand>
        <name>Mg(2+)</name>
        <dbReference type="ChEBI" id="CHEBI:18420"/>
    </ligand>
</feature>
<evidence type="ECO:0000256" key="4">
    <source>
        <dbReference type="ARBA" id="ARBA00022801"/>
    </source>
</evidence>
<protein>
    <submittedName>
        <fullName evidence="11">Alkaline phosphatase</fullName>
    </submittedName>
</protein>
<evidence type="ECO:0000256" key="9">
    <source>
        <dbReference type="RuleBase" id="RU003946"/>
    </source>
</evidence>
<evidence type="ECO:0000256" key="5">
    <source>
        <dbReference type="ARBA" id="ARBA00022833"/>
    </source>
</evidence>
<feature type="binding site" evidence="8">
    <location>
        <position position="58"/>
    </location>
    <ligand>
        <name>Zn(2+)</name>
        <dbReference type="ChEBI" id="CHEBI:29105"/>
        <label>2</label>
    </ligand>
</feature>
<keyword evidence="6 8" id="KW-0460">Magnesium</keyword>
<keyword evidence="5 8" id="KW-0862">Zinc</keyword>
<dbReference type="Gene3D" id="3.40.720.10">
    <property type="entry name" value="Alkaline Phosphatase, subunit A"/>
    <property type="match status" value="1"/>
</dbReference>
<dbReference type="PRINTS" id="PR00113">
    <property type="entry name" value="ALKPHPHTASE"/>
</dbReference>
<feature type="binding site" evidence="8">
    <location>
        <position position="295"/>
    </location>
    <ligand>
        <name>Zn(2+)</name>
        <dbReference type="ChEBI" id="CHEBI:29105"/>
        <label>2</label>
    </ligand>
</feature>
<feature type="binding site" evidence="8">
    <location>
        <position position="58"/>
    </location>
    <ligand>
        <name>Mg(2+)</name>
        <dbReference type="ChEBI" id="CHEBI:18420"/>
    </ligand>
</feature>
<comment type="cofactor">
    <cofactor evidence="8">
        <name>Mg(2+)</name>
        <dbReference type="ChEBI" id="CHEBI:18420"/>
    </cofactor>
    <text evidence="8">Binds 1 Mg(2+) ion.</text>
</comment>
<dbReference type="GO" id="GO:0004035">
    <property type="term" value="F:alkaline phosphatase activity"/>
    <property type="evidence" value="ECO:0007669"/>
    <property type="project" value="TreeGrafter"/>
</dbReference>
<dbReference type="STRING" id="1121325.SAMN04515677_102173"/>
<gene>
    <name evidence="11" type="ORF">SAMN04515677_102173</name>
</gene>
<evidence type="ECO:0000256" key="10">
    <source>
        <dbReference type="SAM" id="SignalP"/>
    </source>
</evidence>
<dbReference type="AlphaFoldDB" id="A0A1G9KJL8"/>
<proteinExistence type="inferred from homology"/>
<dbReference type="SMART" id="SM00098">
    <property type="entry name" value="alkPPc"/>
    <property type="match status" value="1"/>
</dbReference>
<dbReference type="EMBL" id="FNGW01000002">
    <property type="protein sequence ID" value="SDL49921.1"/>
    <property type="molecule type" value="Genomic_DNA"/>
</dbReference>
<dbReference type="SUPFAM" id="SSF53649">
    <property type="entry name" value="Alkaline phosphatase-like"/>
    <property type="match status" value="1"/>
</dbReference>
<feature type="signal peptide" evidence="10">
    <location>
        <begin position="1"/>
        <end position="24"/>
    </location>
</feature>
<comment type="similarity">
    <text evidence="1 9">Belongs to the alkaline phosphatase family.</text>
</comment>
<evidence type="ECO:0000313" key="11">
    <source>
        <dbReference type="EMBL" id="SDL49921.1"/>
    </source>
</evidence>
<dbReference type="PROSITE" id="PS51257">
    <property type="entry name" value="PROKAR_LIPOPROTEIN"/>
    <property type="match status" value="1"/>
</dbReference>
<accession>A0A1G9KJL8</accession>
<feature type="active site" description="Phosphoserine intermediate" evidence="7">
    <location>
        <position position="109"/>
    </location>
</feature>
<comment type="cofactor">
    <cofactor evidence="8">
        <name>Zn(2+)</name>
        <dbReference type="ChEBI" id="CHEBI:29105"/>
    </cofactor>
    <text evidence="8">Binds 2 Zn(2+) ions.</text>
</comment>
<keyword evidence="12" id="KW-1185">Reference proteome</keyword>
<dbReference type="Gene3D" id="1.10.60.40">
    <property type="match status" value="1"/>
</dbReference>
<keyword evidence="10" id="KW-0732">Signal</keyword>
<dbReference type="InterPro" id="IPR001952">
    <property type="entry name" value="Alkaline_phosphatase"/>
</dbReference>
<keyword evidence="3 8" id="KW-0479">Metal-binding</keyword>
<keyword evidence="4" id="KW-0378">Hydrolase</keyword>
<dbReference type="GO" id="GO:0046872">
    <property type="term" value="F:metal ion binding"/>
    <property type="evidence" value="ECO:0007669"/>
    <property type="project" value="UniProtKB-KW"/>
</dbReference>
<sequence>MKKIKNIIVLGLSSLLIMSSLVGCSTTNECLEQIKESQVNVGQVNIKKPKYVFLFIGDGMSHTQVNAAQVYNGTIKNKDKVELEKLGFTQFPVIGNATTQNATSFITDSAAAATSIAGGVKTQSGVIGLAADKKTKTETIAEKLKKEGYKVGIVSSVALNHATPAAFYAHTKSRGNYYDIAQQMANSDFDYFAGGALLNPKGLDKNQKDAFDILKEKGYNITDNKDEIMSLNSESGKVYAINPQIQDSSAMEYSIDTDKDSLMLNDFVKKGIDVLKNDKGFFMMVESGKIDWAGHANDAMTNISDVSELDKAVNEAVKFADKHSDETLILVTGDHETGGMSIGQATTGYDTAFDILQNQKISYVEFNELLNKYKEKTKEKDGKLEDLLPIIKENFGLITKDDKDALKKDNKNLVISDYEYKKLQDAFKETMKEKDKRKEGEVIYGNYEPLSVTLTHIINNKAGIGWTSYSHTGVPVPVYAMGASSEVFNGSYDNTDIFKKLVEVCGLK</sequence>
<feature type="binding site" evidence="8">
    <location>
        <position position="163"/>
    </location>
    <ligand>
        <name>Mg(2+)</name>
        <dbReference type="ChEBI" id="CHEBI:18420"/>
    </ligand>
</feature>
<feature type="binding site" evidence="8">
    <location>
        <position position="335"/>
    </location>
    <ligand>
        <name>Zn(2+)</name>
        <dbReference type="ChEBI" id="CHEBI:29105"/>
        <label>2</label>
    </ligand>
</feature>
<keyword evidence="2" id="KW-0597">Phosphoprotein</keyword>
<evidence type="ECO:0000256" key="7">
    <source>
        <dbReference type="PIRSR" id="PIRSR601952-1"/>
    </source>
</evidence>
<dbReference type="CDD" id="cd16012">
    <property type="entry name" value="ALP"/>
    <property type="match status" value="1"/>
</dbReference>
<evidence type="ECO:0000256" key="8">
    <source>
        <dbReference type="PIRSR" id="PIRSR601952-2"/>
    </source>
</evidence>
<evidence type="ECO:0000256" key="1">
    <source>
        <dbReference type="ARBA" id="ARBA00005984"/>
    </source>
</evidence>
<evidence type="ECO:0000313" key="12">
    <source>
        <dbReference type="Proteomes" id="UP000199068"/>
    </source>
</evidence>
<dbReference type="RefSeq" id="WP_092723164.1">
    <property type="nucleotide sequence ID" value="NZ_FNGW01000002.1"/>
</dbReference>
<evidence type="ECO:0000256" key="2">
    <source>
        <dbReference type="ARBA" id="ARBA00022553"/>
    </source>
</evidence>
<organism evidence="11 12">
    <name type="scientific">Romboutsia lituseburensis DSM 797</name>
    <dbReference type="NCBI Taxonomy" id="1121325"/>
    <lineage>
        <taxon>Bacteria</taxon>
        <taxon>Bacillati</taxon>
        <taxon>Bacillota</taxon>
        <taxon>Clostridia</taxon>
        <taxon>Peptostreptococcales</taxon>
        <taxon>Peptostreptococcaceae</taxon>
        <taxon>Romboutsia</taxon>
    </lineage>
</organism>
<feature type="binding site" evidence="8">
    <location>
        <position position="334"/>
    </location>
    <ligand>
        <name>Zn(2+)</name>
        <dbReference type="ChEBI" id="CHEBI:29105"/>
        <label>2</label>
    </ligand>
</feature>